<proteinExistence type="inferred from homology"/>
<dbReference type="FunFam" id="3.40.50.2000:FF:000050">
    <property type="entry name" value="UDP-glucuronosyltransferase"/>
    <property type="match status" value="2"/>
</dbReference>
<evidence type="ECO:0000256" key="9">
    <source>
        <dbReference type="ARBA" id="ARBA00023180"/>
    </source>
</evidence>
<evidence type="ECO:0000256" key="7">
    <source>
        <dbReference type="ARBA" id="ARBA00022989"/>
    </source>
</evidence>
<evidence type="ECO:0000256" key="11">
    <source>
        <dbReference type="SAM" id="Phobius"/>
    </source>
</evidence>
<dbReference type="GO" id="GO:0005783">
    <property type="term" value="C:endoplasmic reticulum"/>
    <property type="evidence" value="ECO:0007669"/>
    <property type="project" value="UniProtKB-SubCell"/>
</dbReference>
<evidence type="ECO:0000256" key="2">
    <source>
        <dbReference type="ARBA" id="ARBA00009995"/>
    </source>
</evidence>
<dbReference type="PANTHER" id="PTHR48043">
    <property type="entry name" value="EG:EG0003.4 PROTEIN-RELATED"/>
    <property type="match status" value="1"/>
</dbReference>
<dbReference type="InterPro" id="IPR002213">
    <property type="entry name" value="UDP_glucos_trans"/>
</dbReference>
<keyword evidence="6" id="KW-0256">Endoplasmic reticulum</keyword>
<dbReference type="Pfam" id="PF00201">
    <property type="entry name" value="UDPGT"/>
    <property type="match status" value="2"/>
</dbReference>
<dbReference type="Gene3D" id="3.40.50.2000">
    <property type="entry name" value="Glycogen Phosphorylase B"/>
    <property type="match status" value="4"/>
</dbReference>
<dbReference type="PANTHER" id="PTHR48043:SF159">
    <property type="entry name" value="EG:EG0003.4 PROTEIN-RELATED"/>
    <property type="match status" value="1"/>
</dbReference>
<comment type="similarity">
    <text evidence="2">Belongs to the UDP-glycosyltransferase family.</text>
</comment>
<dbReference type="OrthoDB" id="5835829at2759"/>
<dbReference type="CDD" id="cd03784">
    <property type="entry name" value="GT1_Gtf-like"/>
    <property type="match status" value="2"/>
</dbReference>
<evidence type="ECO:0000256" key="10">
    <source>
        <dbReference type="ARBA" id="ARBA00046288"/>
    </source>
</evidence>
<keyword evidence="3" id="KW-0328">Glycosyltransferase</keyword>
<keyword evidence="7 11" id="KW-1133">Transmembrane helix</keyword>
<dbReference type="InterPro" id="IPR035595">
    <property type="entry name" value="UDP_glycos_trans_CS"/>
</dbReference>
<evidence type="ECO:0000256" key="3">
    <source>
        <dbReference type="ARBA" id="ARBA00022676"/>
    </source>
</evidence>
<organism evidence="13 14">
    <name type="scientific">Cinara cedri</name>
    <dbReference type="NCBI Taxonomy" id="506608"/>
    <lineage>
        <taxon>Eukaryota</taxon>
        <taxon>Metazoa</taxon>
        <taxon>Ecdysozoa</taxon>
        <taxon>Arthropoda</taxon>
        <taxon>Hexapoda</taxon>
        <taxon>Insecta</taxon>
        <taxon>Pterygota</taxon>
        <taxon>Neoptera</taxon>
        <taxon>Paraneoptera</taxon>
        <taxon>Hemiptera</taxon>
        <taxon>Sternorrhyncha</taxon>
        <taxon>Aphidomorpha</taxon>
        <taxon>Aphidoidea</taxon>
        <taxon>Aphididae</taxon>
        <taxon>Lachninae</taxon>
        <taxon>Cinara</taxon>
    </lineage>
</organism>
<protein>
    <submittedName>
        <fullName evidence="13">UDP-glucuronosyl/UDP-glucosyltransferase</fullName>
    </submittedName>
</protein>
<evidence type="ECO:0000313" key="13">
    <source>
        <dbReference type="EMBL" id="VVC33706.1"/>
    </source>
</evidence>
<feature type="transmembrane region" description="Helical" evidence="11">
    <location>
        <begin position="482"/>
        <end position="503"/>
    </location>
</feature>
<dbReference type="SUPFAM" id="SSF53756">
    <property type="entry name" value="UDP-Glycosyltransferase/glycogen phosphorylase"/>
    <property type="match status" value="2"/>
</dbReference>
<evidence type="ECO:0000256" key="4">
    <source>
        <dbReference type="ARBA" id="ARBA00022679"/>
    </source>
</evidence>
<keyword evidence="14" id="KW-1185">Reference proteome</keyword>
<comment type="subcellular location">
    <subcellularLocation>
        <location evidence="10">Endomembrane system</location>
        <topology evidence="10">Single-pass type I membrane protein</topology>
    </subcellularLocation>
    <subcellularLocation>
        <location evidence="1">Endoplasmic reticulum</location>
    </subcellularLocation>
</comment>
<keyword evidence="4 13" id="KW-0808">Transferase</keyword>
<feature type="transmembrane region" description="Helical" evidence="11">
    <location>
        <begin position="958"/>
        <end position="982"/>
    </location>
</feature>
<dbReference type="EMBL" id="CABPRJ010000973">
    <property type="protein sequence ID" value="VVC33706.1"/>
    <property type="molecule type" value="Genomic_DNA"/>
</dbReference>
<dbReference type="PROSITE" id="PS00375">
    <property type="entry name" value="UDPGT"/>
    <property type="match status" value="1"/>
</dbReference>
<keyword evidence="5 11" id="KW-0812">Transmembrane</keyword>
<keyword evidence="9" id="KW-0325">Glycoprotein</keyword>
<evidence type="ECO:0000313" key="14">
    <source>
        <dbReference type="Proteomes" id="UP000325440"/>
    </source>
</evidence>
<feature type="signal peptide" evidence="12">
    <location>
        <begin position="1"/>
        <end position="17"/>
    </location>
</feature>
<sequence length="991" mass="111662">MFYVLYAFFAVIPFTDAANVLVFWPLPIPSHFHGFEPLFTELATRGHNVTVVSHFPKSKPVANYTDIAIIDQQMLDESLTMPVIPMDIINYNVFQVLRAGWKINKRYAEKVLPAKNLQDFVLSESYSFDLVLIESFYQEYTVTMGHKFGAPVVCITSTLIQPTNSHWIGLPTTFSYLLDVRTRSSDRKTFHERLKSTMIGFIQVYLERFLYVPAQTGYMDKYFRYKNHESRPSIGVMLANVSLTLVNGDVSVGAPRPYLPGVVEIGGLHLPVPKRLPDSLRRYVESAVDGVIFISFGTYVHPCKFPKRSLDAFVSAVGKLKQKVLWRWGCDGETPNVPAKNVIFNKWFPQFDILSHPNVKLFITHGGLHSVEESTYNAVPMVGVPFFADQFTNIKLVEQKGYGRLMDLGDVTQRSLLAVIDEILTDPRYKENAIAFSKIYKDSLLKPMDRAVYWIEYVLRNGGASHLKSHAIHLNSIQAFRLLAAVAALFVPFAAGANILAFVPMPMKSHFGGFRPMFEELARRGHNITVVSSFPSTAGGRIANYTDVDVSPPKFPGRVLFAIIIPGLYPYNTNFLITVVSKWSFANMLSRVMDHPNIKELIRSEANSFDLVMVESFFQEYTVALGHKFNAPVVNLAPAMIWASISKWLHVPATFAYVPDCCVGTTDHMGFVERVKNTVTGVLETYVEDYLYVPKIKEIMNRHFRYGGWESRPALEQMLGDVSLTLMNAHHVVGVCRPYPPGVIEVGGMHIREPKPLPPDLLDYVESASHGVVYFSFGSLVNLSSLPETKLNIFLRVIGELKQKVIMKWSPGKSVKLPANLRIGSWLPQMDILAHPNVKLFVTHGGLNSIEEAVYNAKPVVGIPFFADQLSNLKYVEKNGFGKMLPFSNLTAISFRNAIEDILTDPKFEEMAAVRSRMFRDQPMKPLDRAVYWIEYVVRHGGAKHLKSDSIGLNDAQYFLLDFTAVMASLAAVFSWLCYWSAARISSKCIK</sequence>
<reference evidence="13 14" key="1">
    <citation type="submission" date="2019-08" db="EMBL/GenBank/DDBJ databases">
        <authorList>
            <person name="Alioto T."/>
            <person name="Alioto T."/>
            <person name="Gomez Garrido J."/>
        </authorList>
    </citation>
    <scope>NUCLEOTIDE SEQUENCE [LARGE SCALE GENOMIC DNA]</scope>
</reference>
<dbReference type="AlphaFoldDB" id="A0A5E4MPV4"/>
<evidence type="ECO:0000256" key="6">
    <source>
        <dbReference type="ARBA" id="ARBA00022824"/>
    </source>
</evidence>
<name>A0A5E4MPV4_9HEMI</name>
<evidence type="ECO:0000256" key="5">
    <source>
        <dbReference type="ARBA" id="ARBA00022692"/>
    </source>
</evidence>
<feature type="chain" id="PRO_5022775055" evidence="12">
    <location>
        <begin position="18"/>
        <end position="991"/>
    </location>
</feature>
<evidence type="ECO:0000256" key="8">
    <source>
        <dbReference type="ARBA" id="ARBA00023136"/>
    </source>
</evidence>
<evidence type="ECO:0000256" key="12">
    <source>
        <dbReference type="SAM" id="SignalP"/>
    </source>
</evidence>
<dbReference type="InterPro" id="IPR050271">
    <property type="entry name" value="UDP-glycosyltransferase"/>
</dbReference>
<gene>
    <name evidence="13" type="ORF">CINCED_3A007651</name>
</gene>
<dbReference type="Proteomes" id="UP000325440">
    <property type="component" value="Unassembled WGS sequence"/>
</dbReference>
<evidence type="ECO:0000256" key="1">
    <source>
        <dbReference type="ARBA" id="ARBA00004240"/>
    </source>
</evidence>
<dbReference type="GO" id="GO:0008194">
    <property type="term" value="F:UDP-glycosyltransferase activity"/>
    <property type="evidence" value="ECO:0007669"/>
    <property type="project" value="InterPro"/>
</dbReference>
<keyword evidence="8 11" id="KW-0472">Membrane</keyword>
<accession>A0A5E4MPV4</accession>
<keyword evidence="12" id="KW-0732">Signal</keyword>